<evidence type="ECO:0000256" key="2">
    <source>
        <dbReference type="ARBA" id="ARBA00022803"/>
    </source>
</evidence>
<dbReference type="InterPro" id="IPR019734">
    <property type="entry name" value="TPR_rpt"/>
</dbReference>
<feature type="repeat" description="TPR" evidence="4">
    <location>
        <begin position="336"/>
        <end position="369"/>
    </location>
</feature>
<dbReference type="Pfam" id="PF07719">
    <property type="entry name" value="TPR_2"/>
    <property type="match status" value="1"/>
</dbReference>
<dbReference type="SMART" id="SM00028">
    <property type="entry name" value="TPR"/>
    <property type="match status" value="7"/>
</dbReference>
<dbReference type="Bgee" id="ENSACLG00000021178">
    <property type="expression patterns" value="Expressed in liver and 3 other cell types or tissues"/>
</dbReference>
<reference evidence="5" key="3">
    <citation type="submission" date="2025-09" db="UniProtKB">
        <authorList>
            <consortium name="Ensembl"/>
        </authorList>
    </citation>
    <scope>IDENTIFICATION</scope>
</reference>
<evidence type="ECO:0000256" key="1">
    <source>
        <dbReference type="ARBA" id="ARBA00022737"/>
    </source>
</evidence>
<evidence type="ECO:0000256" key="4">
    <source>
        <dbReference type="PROSITE-ProRule" id="PRU00339"/>
    </source>
</evidence>
<comment type="similarity">
    <text evidence="3">Belongs to the IFIT family.</text>
</comment>
<dbReference type="Proteomes" id="UP000265100">
    <property type="component" value="Chromosome 3"/>
</dbReference>
<dbReference type="GO" id="GO:0051607">
    <property type="term" value="P:defense response to virus"/>
    <property type="evidence" value="ECO:0007669"/>
    <property type="project" value="TreeGrafter"/>
</dbReference>
<protein>
    <submittedName>
        <fullName evidence="5">Uncharacterized protein</fullName>
    </submittedName>
</protein>
<accession>A0A3P8QQJ0</accession>
<keyword evidence="2 4" id="KW-0802">TPR repeat</keyword>
<evidence type="ECO:0000256" key="3">
    <source>
        <dbReference type="ARBA" id="ARBA00038336"/>
    </source>
</evidence>
<dbReference type="InterPro" id="IPR013105">
    <property type="entry name" value="TPR_2"/>
</dbReference>
<proteinExistence type="inferred from homology"/>
<name>A0A3P8QQJ0_ASTCA</name>
<dbReference type="InterPro" id="IPR011990">
    <property type="entry name" value="TPR-like_helical_dom_sf"/>
</dbReference>
<reference evidence="5" key="2">
    <citation type="submission" date="2025-08" db="UniProtKB">
        <authorList>
            <consortium name="Ensembl"/>
        </authorList>
    </citation>
    <scope>IDENTIFICATION</scope>
</reference>
<evidence type="ECO:0000313" key="6">
    <source>
        <dbReference type="Proteomes" id="UP000265100"/>
    </source>
</evidence>
<evidence type="ECO:0000313" key="5">
    <source>
        <dbReference type="Ensembl" id="ENSACLP00000031262.2"/>
    </source>
</evidence>
<dbReference type="Pfam" id="PF13181">
    <property type="entry name" value="TPR_8"/>
    <property type="match status" value="1"/>
</dbReference>
<organism evidence="5 6">
    <name type="scientific">Astatotilapia calliptera</name>
    <name type="common">Eastern happy</name>
    <name type="synonym">Chromis callipterus</name>
    <dbReference type="NCBI Taxonomy" id="8154"/>
    <lineage>
        <taxon>Eukaryota</taxon>
        <taxon>Metazoa</taxon>
        <taxon>Chordata</taxon>
        <taxon>Craniata</taxon>
        <taxon>Vertebrata</taxon>
        <taxon>Euteleostomi</taxon>
        <taxon>Actinopterygii</taxon>
        <taxon>Neopterygii</taxon>
        <taxon>Teleostei</taxon>
        <taxon>Neoteleostei</taxon>
        <taxon>Acanthomorphata</taxon>
        <taxon>Ovalentaria</taxon>
        <taxon>Cichlomorphae</taxon>
        <taxon>Cichliformes</taxon>
        <taxon>Cichlidae</taxon>
        <taxon>African cichlids</taxon>
        <taxon>Pseudocrenilabrinae</taxon>
        <taxon>Haplochromini</taxon>
        <taxon>Astatotilapia</taxon>
    </lineage>
</organism>
<dbReference type="PROSITE" id="PS50005">
    <property type="entry name" value="TPR"/>
    <property type="match status" value="2"/>
</dbReference>
<dbReference type="PANTHER" id="PTHR10271:SF29">
    <property type="entry name" value="INTERFERON-INDUCED PROTEIN WITH TETRATRICOPEPTIDE REPEATS-RELATED"/>
    <property type="match status" value="1"/>
</dbReference>
<dbReference type="OMA" id="YYYMERF"/>
<dbReference type="AlphaFoldDB" id="A0A3P8QQJ0"/>
<dbReference type="GeneTree" id="ENSGT00950000182946"/>
<dbReference type="Ensembl" id="ENSACLT00000031997.2">
    <property type="protein sequence ID" value="ENSACLP00000031262.2"/>
    <property type="gene ID" value="ENSACLG00000021178.2"/>
</dbReference>
<sequence length="488" mass="56622">MSEDSSALLSRLQQLQCHFTWDLKLDVDLETLSTRLQIDIDFHRSQCEGESCTYSLLAYVRYLQDQREEALSLLNQSEKTIRESYGDESEKRLIVTYGDMAWLKYHDGDFAQSQSYCQRVEDILVKYPTGSSGSLLPEVYGAQAWTYFKVSWSSLSKAIDCFHKALEVQRHDTEWNAGYAITLFCREQWFLGNKQEDEESQATKQLRFALEINPNNAVLQCMLALKLTAYKKYEEADGLVKKALENDPDNPHVIRHSGNYLHNRNRLDEAIDVLKRGLRRGDQLPSFTCQLALCYKQKKIAEQRRGPFSNREEVRKWRRCCISHLEDAVEMKPSFVRAWAELALLYAEEGDLSRAEETLKHCLEKLPELKEKRVCQTIHQYYGDFHHYHTKNEAQAIAHYTKGLLIPLKKYEWRQCAQKLKQIAKRRRSRNPGDGEALALLGQVARAEGDRKEAAEFYEKALNCDKDNEEYLSALCELRLELQGSSSD</sequence>
<dbReference type="GO" id="GO:0005829">
    <property type="term" value="C:cytosol"/>
    <property type="evidence" value="ECO:0007669"/>
    <property type="project" value="TreeGrafter"/>
</dbReference>
<dbReference type="Pfam" id="PF13432">
    <property type="entry name" value="TPR_16"/>
    <property type="match status" value="1"/>
</dbReference>
<keyword evidence="1" id="KW-0677">Repeat</keyword>
<dbReference type="PANTHER" id="PTHR10271">
    <property type="entry name" value="INTERFERON-INDUCED PROTEIN WITH TETRATRICOPEPTIDE REPEATS"/>
    <property type="match status" value="1"/>
</dbReference>
<dbReference type="Gene3D" id="1.25.40.10">
    <property type="entry name" value="Tetratricopeptide repeat domain"/>
    <property type="match status" value="4"/>
</dbReference>
<keyword evidence="6" id="KW-1185">Reference proteome</keyword>
<dbReference type="SUPFAM" id="SSF48452">
    <property type="entry name" value="TPR-like"/>
    <property type="match status" value="3"/>
</dbReference>
<dbReference type="FunFam" id="1.25.40.10:FF:000032">
    <property type="entry name" value="Interferon-induced protein with tetratricopeptide repeats 5"/>
    <property type="match status" value="1"/>
</dbReference>
<feature type="repeat" description="TPR" evidence="4">
    <location>
        <begin position="435"/>
        <end position="468"/>
    </location>
</feature>
<reference evidence="5" key="1">
    <citation type="submission" date="2018-05" db="EMBL/GenBank/DDBJ databases">
        <authorList>
            <person name="Datahose"/>
        </authorList>
    </citation>
    <scope>NUCLEOTIDE SEQUENCE</scope>
</reference>